<protein>
    <recommendedName>
        <fullName evidence="3">Antifreeze protein</fullName>
    </recommendedName>
</protein>
<evidence type="ECO:0008006" key="3">
    <source>
        <dbReference type="Google" id="ProtNLM"/>
    </source>
</evidence>
<reference evidence="1 2" key="1">
    <citation type="submission" date="2021-04" db="EMBL/GenBank/DDBJ databases">
        <authorList>
            <person name="Pira H."/>
            <person name="Risdian C."/>
            <person name="Wink J."/>
        </authorList>
    </citation>
    <scope>NUCLEOTIDE SEQUENCE [LARGE SCALE GENOMIC DNA]</scope>
    <source>
        <strain evidence="1 2">WHA3</strain>
    </source>
</reference>
<gene>
    <name evidence="1" type="ORF">KCG44_04365</name>
</gene>
<accession>A0ABS6SCD0</accession>
<evidence type="ECO:0000313" key="2">
    <source>
        <dbReference type="Proteomes" id="UP000722336"/>
    </source>
</evidence>
<proteinExistence type="predicted"/>
<dbReference type="Proteomes" id="UP000722336">
    <property type="component" value="Unassembled WGS sequence"/>
</dbReference>
<dbReference type="RefSeq" id="WP_218444445.1">
    <property type="nucleotide sequence ID" value="NZ_JAGSPA010000001.1"/>
</dbReference>
<keyword evidence="2" id="KW-1185">Reference proteome</keyword>
<organism evidence="1 2">
    <name type="scientific">Pacificimonas pallii</name>
    <dbReference type="NCBI Taxonomy" id="2827236"/>
    <lineage>
        <taxon>Bacteria</taxon>
        <taxon>Pseudomonadati</taxon>
        <taxon>Pseudomonadota</taxon>
        <taxon>Alphaproteobacteria</taxon>
        <taxon>Sphingomonadales</taxon>
        <taxon>Sphingosinicellaceae</taxon>
        <taxon>Pacificimonas</taxon>
    </lineage>
</organism>
<name>A0ABS6SCD0_9SPHN</name>
<comment type="caution">
    <text evidence="1">The sequence shown here is derived from an EMBL/GenBank/DDBJ whole genome shotgun (WGS) entry which is preliminary data.</text>
</comment>
<dbReference type="EMBL" id="JAGSPA010000001">
    <property type="protein sequence ID" value="MBV7256015.1"/>
    <property type="molecule type" value="Genomic_DNA"/>
</dbReference>
<sequence length="109" mass="11850">MKKNSRKARAFSPFDNLTQAMNISLMWGETMAASAYVLTKRANILYGAAENPVNADMTEIGRMIPEKMQAFGKGFADMGKASSPMDAAARLLKPVHATATANAKRLRRG</sequence>
<evidence type="ECO:0000313" key="1">
    <source>
        <dbReference type="EMBL" id="MBV7256015.1"/>
    </source>
</evidence>